<evidence type="ECO:0000259" key="2">
    <source>
        <dbReference type="Pfam" id="PF13229"/>
    </source>
</evidence>
<comment type="caution">
    <text evidence="3">The sequence shown here is derived from an EMBL/GenBank/DDBJ whole genome shotgun (WGS) entry which is preliminary data.</text>
</comment>
<protein>
    <submittedName>
        <fullName evidence="3">Right-handed parallel beta-helix repeat-containing protein</fullName>
    </submittedName>
</protein>
<accession>A0ABV4P5Y3</accession>
<dbReference type="SUPFAM" id="SSF51126">
    <property type="entry name" value="Pectin lyase-like"/>
    <property type="match status" value="1"/>
</dbReference>
<proteinExistence type="predicted"/>
<dbReference type="Pfam" id="PF13229">
    <property type="entry name" value="Beta_helix"/>
    <property type="match status" value="1"/>
</dbReference>
<feature type="domain" description="Right handed beta helix" evidence="2">
    <location>
        <begin position="104"/>
        <end position="233"/>
    </location>
</feature>
<name>A0ABV4P5Y3_9GAMM</name>
<evidence type="ECO:0000313" key="4">
    <source>
        <dbReference type="Proteomes" id="UP001569428"/>
    </source>
</evidence>
<dbReference type="Gene3D" id="2.160.20.10">
    <property type="entry name" value="Single-stranded right-handed beta-helix, Pectin lyase-like"/>
    <property type="match status" value="1"/>
</dbReference>
<dbReference type="Proteomes" id="UP001569428">
    <property type="component" value="Unassembled WGS sequence"/>
</dbReference>
<dbReference type="PROSITE" id="PS51257">
    <property type="entry name" value="PROKAR_LIPOPROTEIN"/>
    <property type="match status" value="1"/>
</dbReference>
<organism evidence="3 4">
    <name type="scientific">Microbulbifer epialgicus</name>
    <dbReference type="NCBI Taxonomy" id="393907"/>
    <lineage>
        <taxon>Bacteria</taxon>
        <taxon>Pseudomonadati</taxon>
        <taxon>Pseudomonadota</taxon>
        <taxon>Gammaproteobacteria</taxon>
        <taxon>Cellvibrionales</taxon>
        <taxon>Microbulbiferaceae</taxon>
        <taxon>Microbulbifer</taxon>
    </lineage>
</organism>
<sequence>MKSKKIHPVKSAFIVLAGAIGMSLSGMTLAVSCGDTIDTPEALDSDLNCAVSPAVTIMGPSGSLNFNGFTISCDGDGVGVKLVGSMARITGGGTPFGFVQLCDTGVFLEGTGSHYVSDISADQNSRIGISMVSDGNFLLDSQGSNNSGIGIAVSGDNNTIAASSANNNQLDGIAVVGNGAVIARSFAITNSLAGIVLSGSDNSVVTQNTATSNTYGIVLERQGQGNFIIANDANTNFSTDLVDDNVPPCVGNTWFLNDFVTASDPCIN</sequence>
<dbReference type="EMBL" id="JBGMEK010000138">
    <property type="protein sequence ID" value="MFA0813785.1"/>
    <property type="molecule type" value="Genomic_DNA"/>
</dbReference>
<dbReference type="InterPro" id="IPR012334">
    <property type="entry name" value="Pectin_lyas_fold"/>
</dbReference>
<feature type="chain" id="PRO_5046318957" evidence="1">
    <location>
        <begin position="31"/>
        <end position="268"/>
    </location>
</feature>
<reference evidence="3 4" key="1">
    <citation type="submission" date="2024-08" db="EMBL/GenBank/DDBJ databases">
        <authorList>
            <person name="Ishaq N."/>
        </authorList>
    </citation>
    <scope>NUCLEOTIDE SEQUENCE [LARGE SCALE GENOMIC DNA]</scope>
    <source>
        <strain evidence="3 4">DSM 18651</strain>
    </source>
</reference>
<feature type="signal peptide" evidence="1">
    <location>
        <begin position="1"/>
        <end position="30"/>
    </location>
</feature>
<dbReference type="InterPro" id="IPR022441">
    <property type="entry name" value="Para_beta_helix_rpt-2"/>
</dbReference>
<keyword evidence="4" id="KW-1185">Reference proteome</keyword>
<dbReference type="NCBIfam" id="TIGR03804">
    <property type="entry name" value="para_beta_helix"/>
    <property type="match status" value="1"/>
</dbReference>
<dbReference type="InterPro" id="IPR011050">
    <property type="entry name" value="Pectin_lyase_fold/virulence"/>
</dbReference>
<keyword evidence="1" id="KW-0732">Signal</keyword>
<evidence type="ECO:0000256" key="1">
    <source>
        <dbReference type="SAM" id="SignalP"/>
    </source>
</evidence>
<evidence type="ECO:0000313" key="3">
    <source>
        <dbReference type="EMBL" id="MFA0813785.1"/>
    </source>
</evidence>
<dbReference type="RefSeq" id="WP_371841601.1">
    <property type="nucleotide sequence ID" value="NZ_JBGMEK010000138.1"/>
</dbReference>
<gene>
    <name evidence="3" type="ORF">ACCI49_23140</name>
</gene>
<dbReference type="InterPro" id="IPR039448">
    <property type="entry name" value="Beta_helix"/>
</dbReference>